<dbReference type="EMBL" id="JAENGY010001632">
    <property type="protein sequence ID" value="KAG6947953.1"/>
    <property type="molecule type" value="Genomic_DNA"/>
</dbReference>
<organism evidence="1 2">
    <name type="scientific">Phytophthora aleatoria</name>
    <dbReference type="NCBI Taxonomy" id="2496075"/>
    <lineage>
        <taxon>Eukaryota</taxon>
        <taxon>Sar</taxon>
        <taxon>Stramenopiles</taxon>
        <taxon>Oomycota</taxon>
        <taxon>Peronosporomycetes</taxon>
        <taxon>Peronosporales</taxon>
        <taxon>Peronosporaceae</taxon>
        <taxon>Phytophthora</taxon>
    </lineage>
</organism>
<dbReference type="AlphaFoldDB" id="A0A8J5I5N5"/>
<proteinExistence type="predicted"/>
<gene>
    <name evidence="1" type="ORF">JG688_00015319</name>
</gene>
<dbReference type="Proteomes" id="UP000709295">
    <property type="component" value="Unassembled WGS sequence"/>
</dbReference>
<reference evidence="1" key="1">
    <citation type="submission" date="2021-01" db="EMBL/GenBank/DDBJ databases">
        <title>Phytophthora aleatoria, a newly-described species from Pinus radiata is distinct from Phytophthora cactorum isolates based on comparative genomics.</title>
        <authorList>
            <person name="Mcdougal R."/>
            <person name="Panda P."/>
            <person name="Williams N."/>
            <person name="Studholme D.J."/>
        </authorList>
    </citation>
    <scope>NUCLEOTIDE SEQUENCE</scope>
    <source>
        <strain evidence="1">NZFS 4037</strain>
    </source>
</reference>
<evidence type="ECO:0000313" key="2">
    <source>
        <dbReference type="Proteomes" id="UP000709295"/>
    </source>
</evidence>
<protein>
    <submittedName>
        <fullName evidence="1">Uncharacterized protein</fullName>
    </submittedName>
</protein>
<comment type="caution">
    <text evidence="1">The sequence shown here is derived from an EMBL/GenBank/DDBJ whole genome shotgun (WGS) entry which is preliminary data.</text>
</comment>
<name>A0A8J5I5N5_9STRA</name>
<evidence type="ECO:0000313" key="1">
    <source>
        <dbReference type="EMBL" id="KAG6947953.1"/>
    </source>
</evidence>
<sequence>MQIPPLLAVQLLFRSKTELSSLAHVITTVSVFLDSSVELPLDEACKLESVALLQRIWDSCEIYTTNETIPDERWTLRRYLRSNRHYRPHIFSAAMNEAMYRHNLEVGKWLLDHFEECTVEVSDALIDVPDEYVMKVLQFFYENDTNRPSRRDNYFFREPIDQTPRRMDWGGFTMAKVAQSRRNDIVWWLNHHYPDVWYNLESALEAALKHGDIQLA</sequence>
<keyword evidence="2" id="KW-1185">Reference proteome</keyword>
<accession>A0A8J5I5N5</accession>